<dbReference type="InterPro" id="IPR011356">
    <property type="entry name" value="Leucine_aapep/pepB"/>
</dbReference>
<dbReference type="PRINTS" id="PR00481">
    <property type="entry name" value="LAMNOPPTDASE"/>
</dbReference>
<name>A0A0H2MCW6_9PROT</name>
<comment type="function">
    <text evidence="8">Presumably involved in the processing and regular turnover of intracellular proteins. Catalyzes the removal of unsubstituted N-terminal amino acids from various peptides.</text>
</comment>
<evidence type="ECO:0000256" key="2">
    <source>
        <dbReference type="ARBA" id="ARBA00000967"/>
    </source>
</evidence>
<dbReference type="EC" id="3.4.11.10" evidence="8"/>
<dbReference type="RefSeq" id="WP_047764735.1">
    <property type="nucleotide sequence ID" value="NZ_LAQL01000008.1"/>
</dbReference>
<dbReference type="AlphaFoldDB" id="A0A0H2MCW6"/>
<comment type="caution">
    <text evidence="10">The sequence shown here is derived from an EMBL/GenBank/DDBJ whole genome shotgun (WGS) entry which is preliminary data.</text>
</comment>
<dbReference type="InterPro" id="IPR000819">
    <property type="entry name" value="Peptidase_M17_C"/>
</dbReference>
<dbReference type="NCBIfam" id="NF002083">
    <property type="entry name" value="PRK00913.3-5"/>
    <property type="match status" value="1"/>
</dbReference>
<dbReference type="OrthoDB" id="9809354at2"/>
<keyword evidence="11" id="KW-1185">Reference proteome</keyword>
<comment type="catalytic activity">
    <reaction evidence="2 8">
        <text>Release of an N-terminal amino acid, preferentially leucine, but not glutamic or aspartic acids.</text>
        <dbReference type="EC" id="3.4.11.10"/>
    </reaction>
</comment>
<dbReference type="EC" id="3.4.11.1" evidence="8"/>
<dbReference type="CDD" id="cd00433">
    <property type="entry name" value="Peptidase_M17"/>
    <property type="match status" value="1"/>
</dbReference>
<dbReference type="Gene3D" id="3.40.630.10">
    <property type="entry name" value="Zn peptidases"/>
    <property type="match status" value="1"/>
</dbReference>
<comment type="catalytic activity">
    <reaction evidence="1 8">
        <text>Release of an N-terminal amino acid, Xaa-|-Yaa-, in which Xaa is preferably Leu, but may be other amino acids including Pro although not Arg or Lys, and Yaa may be Pro. Amino acid amides and methyl esters are also readily hydrolyzed, but rates on arylamides are exceedingly low.</text>
        <dbReference type="EC" id="3.4.11.1"/>
    </reaction>
</comment>
<dbReference type="InterPro" id="IPR043472">
    <property type="entry name" value="Macro_dom-like"/>
</dbReference>
<feature type="domain" description="Cytosol aminopeptidase" evidence="9">
    <location>
        <begin position="344"/>
        <end position="351"/>
    </location>
</feature>
<evidence type="ECO:0000256" key="8">
    <source>
        <dbReference type="HAMAP-Rule" id="MF_00181"/>
    </source>
</evidence>
<evidence type="ECO:0000259" key="9">
    <source>
        <dbReference type="PROSITE" id="PS00631"/>
    </source>
</evidence>
<dbReference type="PANTHER" id="PTHR11963:SF23">
    <property type="entry name" value="CYTOSOL AMINOPEPTIDASE"/>
    <property type="match status" value="1"/>
</dbReference>
<evidence type="ECO:0000256" key="5">
    <source>
        <dbReference type="ARBA" id="ARBA00022670"/>
    </source>
</evidence>
<organism evidence="10 11">
    <name type="scientific">Kiloniella spongiae</name>
    <dbReference type="NCBI Taxonomy" id="1489064"/>
    <lineage>
        <taxon>Bacteria</taxon>
        <taxon>Pseudomonadati</taxon>
        <taxon>Pseudomonadota</taxon>
        <taxon>Alphaproteobacteria</taxon>
        <taxon>Rhodospirillales</taxon>
        <taxon>Kiloniellaceae</taxon>
        <taxon>Kiloniella</taxon>
    </lineage>
</organism>
<dbReference type="InterPro" id="IPR023042">
    <property type="entry name" value="Peptidase_M17_leu_NH2_pept"/>
</dbReference>
<dbReference type="Pfam" id="PF02789">
    <property type="entry name" value="Peptidase_M17_N"/>
    <property type="match status" value="1"/>
</dbReference>
<feature type="binding site" evidence="8">
    <location>
        <position position="269"/>
    </location>
    <ligand>
        <name>Mn(2+)</name>
        <dbReference type="ChEBI" id="CHEBI:29035"/>
        <label>2</label>
    </ligand>
</feature>
<dbReference type="Pfam" id="PF00883">
    <property type="entry name" value="Peptidase_M17"/>
    <property type="match status" value="1"/>
</dbReference>
<reference evidence="10 11" key="1">
    <citation type="submission" date="2015-03" db="EMBL/GenBank/DDBJ databases">
        <title>Genome Sequence of Kiloniella spongiae MEBiC09566, isolated from a marine sponge.</title>
        <authorList>
            <person name="Shao Z."/>
            <person name="Wang L."/>
            <person name="Li X."/>
        </authorList>
    </citation>
    <scope>NUCLEOTIDE SEQUENCE [LARGE SCALE GENOMIC DNA]</scope>
    <source>
        <strain evidence="10 11">MEBiC09566</strain>
    </source>
</reference>
<feature type="binding site" evidence="8">
    <location>
        <position position="287"/>
    </location>
    <ligand>
        <name>Mn(2+)</name>
        <dbReference type="ChEBI" id="CHEBI:29035"/>
        <label>2</label>
    </ligand>
</feature>
<protein>
    <recommendedName>
        <fullName evidence="8">Probable cytosol aminopeptidase</fullName>
        <ecNumber evidence="8">3.4.11.1</ecNumber>
    </recommendedName>
    <alternativeName>
        <fullName evidence="8">Leucine aminopeptidase</fullName>
        <shortName evidence="8">LAP</shortName>
        <ecNumber evidence="8">3.4.11.10</ecNumber>
    </alternativeName>
    <alternativeName>
        <fullName evidence="8">Leucyl aminopeptidase</fullName>
    </alternativeName>
</protein>
<dbReference type="PROSITE" id="PS00631">
    <property type="entry name" value="CYTOSOL_AP"/>
    <property type="match status" value="1"/>
</dbReference>
<keyword evidence="8" id="KW-0479">Metal-binding</keyword>
<comment type="cofactor">
    <cofactor evidence="8">
        <name>Mn(2+)</name>
        <dbReference type="ChEBI" id="CHEBI:29035"/>
    </cofactor>
    <text evidence="8">Binds 2 manganese ions per subunit.</text>
</comment>
<evidence type="ECO:0000256" key="1">
    <source>
        <dbReference type="ARBA" id="ARBA00000135"/>
    </source>
</evidence>
<dbReference type="PATRIC" id="fig|1489064.4.peg.4048"/>
<keyword evidence="8" id="KW-0963">Cytoplasm</keyword>
<evidence type="ECO:0000256" key="7">
    <source>
        <dbReference type="ARBA" id="ARBA00023211"/>
    </source>
</evidence>
<dbReference type="STRING" id="1489064.WH96_13545"/>
<feature type="binding site" evidence="8">
    <location>
        <position position="346"/>
    </location>
    <ligand>
        <name>Mn(2+)</name>
        <dbReference type="ChEBI" id="CHEBI:29035"/>
        <label>1</label>
    </ligand>
</feature>
<dbReference type="EMBL" id="LAQL01000008">
    <property type="protein sequence ID" value="KLN60203.1"/>
    <property type="molecule type" value="Genomic_DNA"/>
</dbReference>
<dbReference type="Gene3D" id="3.40.220.10">
    <property type="entry name" value="Leucine Aminopeptidase, subunit E, domain 1"/>
    <property type="match status" value="1"/>
</dbReference>
<dbReference type="SUPFAM" id="SSF52949">
    <property type="entry name" value="Macro domain-like"/>
    <property type="match status" value="1"/>
</dbReference>
<evidence type="ECO:0000256" key="3">
    <source>
        <dbReference type="ARBA" id="ARBA00009528"/>
    </source>
</evidence>
<dbReference type="GO" id="GO:0005737">
    <property type="term" value="C:cytoplasm"/>
    <property type="evidence" value="ECO:0007669"/>
    <property type="project" value="UniProtKB-SubCell"/>
</dbReference>
<dbReference type="PANTHER" id="PTHR11963">
    <property type="entry name" value="LEUCINE AMINOPEPTIDASE-RELATED"/>
    <property type="match status" value="1"/>
</dbReference>
<feature type="binding site" evidence="8">
    <location>
        <position position="264"/>
    </location>
    <ligand>
        <name>Mn(2+)</name>
        <dbReference type="ChEBI" id="CHEBI:29035"/>
        <label>2</label>
    </ligand>
</feature>
<feature type="binding site" evidence="8">
    <location>
        <position position="269"/>
    </location>
    <ligand>
        <name>Mn(2+)</name>
        <dbReference type="ChEBI" id="CHEBI:29035"/>
        <label>1</label>
    </ligand>
</feature>
<dbReference type="Proteomes" id="UP000035444">
    <property type="component" value="Unassembled WGS sequence"/>
</dbReference>
<feature type="active site" evidence="8">
    <location>
        <position position="276"/>
    </location>
</feature>
<dbReference type="NCBIfam" id="NF002074">
    <property type="entry name" value="PRK00913.1-4"/>
    <property type="match status" value="1"/>
</dbReference>
<dbReference type="GO" id="GO:0070006">
    <property type="term" value="F:metalloaminopeptidase activity"/>
    <property type="evidence" value="ECO:0007669"/>
    <property type="project" value="InterPro"/>
</dbReference>
<dbReference type="NCBIfam" id="NF002075">
    <property type="entry name" value="PRK00913.2-2"/>
    <property type="match status" value="1"/>
</dbReference>
<dbReference type="NCBIfam" id="NF002077">
    <property type="entry name" value="PRK00913.2-4"/>
    <property type="match status" value="1"/>
</dbReference>
<keyword evidence="7 8" id="KW-0464">Manganese</keyword>
<gene>
    <name evidence="8" type="primary">pepA</name>
    <name evidence="10" type="ORF">WH96_13545</name>
</gene>
<dbReference type="GO" id="GO:0030145">
    <property type="term" value="F:manganese ion binding"/>
    <property type="evidence" value="ECO:0007669"/>
    <property type="project" value="UniProtKB-UniRule"/>
</dbReference>
<feature type="active site" evidence="8">
    <location>
        <position position="350"/>
    </location>
</feature>
<keyword evidence="6 8" id="KW-0378">Hydrolase</keyword>
<evidence type="ECO:0000313" key="10">
    <source>
        <dbReference type="EMBL" id="KLN60203.1"/>
    </source>
</evidence>
<evidence type="ECO:0000313" key="11">
    <source>
        <dbReference type="Proteomes" id="UP000035444"/>
    </source>
</evidence>
<dbReference type="GO" id="GO:0006508">
    <property type="term" value="P:proteolysis"/>
    <property type="evidence" value="ECO:0007669"/>
    <property type="project" value="UniProtKB-KW"/>
</dbReference>
<accession>A0A0H2MCW6</accession>
<evidence type="ECO:0000256" key="4">
    <source>
        <dbReference type="ARBA" id="ARBA00022438"/>
    </source>
</evidence>
<keyword evidence="4 8" id="KW-0031">Aminopeptidase</keyword>
<proteinExistence type="inferred from homology"/>
<comment type="similarity">
    <text evidence="3 8">Belongs to the peptidase M17 family.</text>
</comment>
<dbReference type="HAMAP" id="MF_00181">
    <property type="entry name" value="Cytosol_peptidase_M17"/>
    <property type="match status" value="1"/>
</dbReference>
<feature type="binding site" evidence="8">
    <location>
        <position position="348"/>
    </location>
    <ligand>
        <name>Mn(2+)</name>
        <dbReference type="ChEBI" id="CHEBI:29035"/>
        <label>2</label>
    </ligand>
</feature>
<feature type="binding site" evidence="8">
    <location>
        <position position="348"/>
    </location>
    <ligand>
        <name>Mn(2+)</name>
        <dbReference type="ChEBI" id="CHEBI:29035"/>
        <label>1</label>
    </ligand>
</feature>
<dbReference type="NCBIfam" id="NF002073">
    <property type="entry name" value="PRK00913.1-2"/>
    <property type="match status" value="1"/>
</dbReference>
<dbReference type="SUPFAM" id="SSF53187">
    <property type="entry name" value="Zn-dependent exopeptidases"/>
    <property type="match status" value="1"/>
</dbReference>
<dbReference type="InterPro" id="IPR008283">
    <property type="entry name" value="Peptidase_M17_N"/>
</dbReference>
<sequence length="499" mass="52982">MKFSFVSDKVPNTGAIVTTVTDGGQLSTTAQQFDDKTGGALSRAISNSSFKGKKGELLEILAPGGVENSRILLVGLGNSKELKATDFENLGGQLYKDLSSKGEKAVCVCTDAASVKGATEDKAGALIAYGAFLRSYRFDTYKTTGKNDGKNSLEEFTVFSADSTGTENAYEELSKVAEGVLFTRQLVSEPPNELYPATFAAQAKELESLGVKVTVLDEGDITKLGMNALYAVGMGSERESKVVIMEWNGASEKSTEKPLAFVGKGVTFDTGGISLKPAAGMEDMKFDMGGAGTVFGLMKALAGRKAKVNVVGACGLVENMPSANAQRPGDIVKSYSGKTIEVLNTDAEGRLVLADVLSYTQEKYNPRLVIDLATLTGAMIIALGNDIAGIFSNNDTLCEQLSSAGLSVDERVWRLPLADCYDKLLDCDAADMKNIGGRAAGSITAAQFLQRFIDKDRPWVHIDIAGVAWATKEKAIAAKGATGFGVRLLDRFVADNYED</sequence>
<keyword evidence="5 8" id="KW-0645">Protease</keyword>
<comment type="subcellular location">
    <subcellularLocation>
        <location evidence="8">Cytoplasm</location>
    </subcellularLocation>
</comment>
<evidence type="ECO:0000256" key="6">
    <source>
        <dbReference type="ARBA" id="ARBA00022801"/>
    </source>
</evidence>